<dbReference type="PANTHER" id="PTHR30023">
    <property type="entry name" value="D-ALANYL-D-ALANINE CARBOXYPEPTIDASE"/>
    <property type="match status" value="1"/>
</dbReference>
<keyword evidence="4" id="KW-0472">Membrane</keyword>
<evidence type="ECO:0000313" key="5">
    <source>
        <dbReference type="EMBL" id="GGL03474.1"/>
    </source>
</evidence>
<dbReference type="AlphaFoldDB" id="A0A8J3FQ04"/>
<evidence type="ECO:0000256" key="3">
    <source>
        <dbReference type="SAM" id="MobiDB-lite"/>
    </source>
</evidence>
<dbReference type="InterPro" id="IPR000667">
    <property type="entry name" value="Peptidase_S13"/>
</dbReference>
<feature type="compositionally biased region" description="Pro residues" evidence="3">
    <location>
        <begin position="78"/>
        <end position="89"/>
    </location>
</feature>
<dbReference type="PRINTS" id="PR00922">
    <property type="entry name" value="DADACBPTASE3"/>
</dbReference>
<feature type="region of interest" description="Disordered" evidence="3">
    <location>
        <begin position="1"/>
        <end position="91"/>
    </location>
</feature>
<keyword evidence="4" id="KW-1133">Transmembrane helix</keyword>
<feature type="region of interest" description="Disordered" evidence="3">
    <location>
        <begin position="361"/>
        <end position="406"/>
    </location>
</feature>
<feature type="compositionally biased region" description="Polar residues" evidence="3">
    <location>
        <begin position="1"/>
        <end position="11"/>
    </location>
</feature>
<dbReference type="Pfam" id="PF02113">
    <property type="entry name" value="Peptidase_S13"/>
    <property type="match status" value="2"/>
</dbReference>
<comment type="similarity">
    <text evidence="1">Belongs to the peptidase S13 family.</text>
</comment>
<dbReference type="GO" id="GO:0000270">
    <property type="term" value="P:peptidoglycan metabolic process"/>
    <property type="evidence" value="ECO:0007669"/>
    <property type="project" value="TreeGrafter"/>
</dbReference>
<dbReference type="GO" id="GO:0004185">
    <property type="term" value="F:serine-type carboxypeptidase activity"/>
    <property type="evidence" value="ECO:0007669"/>
    <property type="project" value="InterPro"/>
</dbReference>
<comment type="caution">
    <text evidence="5">The sequence shown here is derived from an EMBL/GenBank/DDBJ whole genome shotgun (WGS) entry which is preliminary data.</text>
</comment>
<dbReference type="Gene3D" id="3.50.80.20">
    <property type="entry name" value="D-Ala-D-Ala carboxypeptidase C, peptidase S13"/>
    <property type="match status" value="1"/>
</dbReference>
<dbReference type="EMBL" id="BMMX01000021">
    <property type="protein sequence ID" value="GGL03474.1"/>
    <property type="molecule type" value="Genomic_DNA"/>
</dbReference>
<keyword evidence="6" id="KW-1185">Reference proteome</keyword>
<reference evidence="5" key="1">
    <citation type="journal article" date="2014" name="Int. J. Syst. Evol. Microbiol.">
        <title>Complete genome sequence of Corynebacterium casei LMG S-19264T (=DSM 44701T), isolated from a smear-ripened cheese.</title>
        <authorList>
            <consortium name="US DOE Joint Genome Institute (JGI-PGF)"/>
            <person name="Walter F."/>
            <person name="Albersmeier A."/>
            <person name="Kalinowski J."/>
            <person name="Ruckert C."/>
        </authorList>
    </citation>
    <scope>NUCLEOTIDE SEQUENCE</scope>
    <source>
        <strain evidence="5">CGMCC 4.7299</strain>
    </source>
</reference>
<feature type="compositionally biased region" description="Pro residues" evidence="3">
    <location>
        <begin position="35"/>
        <end position="49"/>
    </location>
</feature>
<dbReference type="Proteomes" id="UP000656042">
    <property type="component" value="Unassembled WGS sequence"/>
</dbReference>
<keyword evidence="2" id="KW-0378">Hydrolase</keyword>
<dbReference type="Gene3D" id="3.40.710.10">
    <property type="entry name" value="DD-peptidase/beta-lactamase superfamily"/>
    <property type="match status" value="2"/>
</dbReference>
<feature type="compositionally biased region" description="Low complexity" evidence="3">
    <location>
        <begin position="365"/>
        <end position="400"/>
    </location>
</feature>
<keyword evidence="5" id="KW-0121">Carboxypeptidase</keyword>
<evidence type="ECO:0000256" key="2">
    <source>
        <dbReference type="ARBA" id="ARBA00022801"/>
    </source>
</evidence>
<dbReference type="InterPro" id="IPR012338">
    <property type="entry name" value="Beta-lactam/transpept-like"/>
</dbReference>
<dbReference type="PANTHER" id="PTHR30023:SF0">
    <property type="entry name" value="PENICILLIN-SENSITIVE CARBOXYPEPTIDASE A"/>
    <property type="match status" value="1"/>
</dbReference>
<organism evidence="5 6">
    <name type="scientific">Mangrovihabitans endophyticus</name>
    <dbReference type="NCBI Taxonomy" id="1751298"/>
    <lineage>
        <taxon>Bacteria</taxon>
        <taxon>Bacillati</taxon>
        <taxon>Actinomycetota</taxon>
        <taxon>Actinomycetes</taxon>
        <taxon>Micromonosporales</taxon>
        <taxon>Micromonosporaceae</taxon>
        <taxon>Mangrovihabitans</taxon>
    </lineage>
</organism>
<protein>
    <submittedName>
        <fullName evidence="5">D-alanyl-D-alanine carboxypeptidase</fullName>
    </submittedName>
</protein>
<keyword evidence="4" id="KW-0812">Transmembrane</keyword>
<dbReference type="NCBIfam" id="TIGR00666">
    <property type="entry name" value="PBP4"/>
    <property type="match status" value="1"/>
</dbReference>
<accession>A0A8J3FQ04</accession>
<gene>
    <name evidence="5" type="ORF">GCM10012284_42540</name>
</gene>
<keyword evidence="5" id="KW-0645">Protease</keyword>
<evidence type="ECO:0000313" key="6">
    <source>
        <dbReference type="Proteomes" id="UP000656042"/>
    </source>
</evidence>
<feature type="transmembrane region" description="Helical" evidence="4">
    <location>
        <begin position="99"/>
        <end position="120"/>
    </location>
</feature>
<evidence type="ECO:0000256" key="4">
    <source>
        <dbReference type="SAM" id="Phobius"/>
    </source>
</evidence>
<sequence>MYGGVSASSGENGADSAPPGGPASGPAVTGRAAVPAPPDPPNAAAPPPVGATYGRAAVPMRREPTAPGGPAQQSPTSGPAPTPGPPTPEPAVGVRRTRVWWVSGIASALVLAVASALLLVRPGPLAGWLGAGPAASQTATANPEPAPTPVLAAANAESGVVPTGAGIAAAIEPLVKAKALGTGVGVSVVDAVTGEALYQHDADNLRTPASTTKLITAATVLAARGPAYRLTTRVVAGDEPGEVVLIGGGDPTLAVDENAQFPGAARLDRLAAQVTKALGGHAPTKVLIDTSLFVGPTTGTGWSSGLISPEGQVAAIQSLMTNAGRRKPVHHEYGGDPRYSDPALSAGRLFAEQLGVNAPVKRGKAPAAPTSDASTATPASDASAADPDGSAAAGNPAPGTELGSVQSPPLVHIVDWMLQQSDNVIAETMGRQVALAAGRPASFEGATQSMIAKLNELGLPGDEADLYDASGLSYHDGISPTLLTGLLAMAAGGGQPVMGSIFGGLPVAGWSGTLEDRFATPTPNRVGQGVVRAKTGSLSGVNTMAGELVTKDGRLLMFAVLADQTGPTSAARSALDKIVAGLVGCGC</sequence>
<name>A0A8J3FQ04_9ACTN</name>
<proteinExistence type="inferred from homology"/>
<reference evidence="5" key="2">
    <citation type="submission" date="2020-09" db="EMBL/GenBank/DDBJ databases">
        <authorList>
            <person name="Sun Q."/>
            <person name="Zhou Y."/>
        </authorList>
    </citation>
    <scope>NUCLEOTIDE SEQUENCE</scope>
    <source>
        <strain evidence="5">CGMCC 4.7299</strain>
    </source>
</reference>
<dbReference type="SUPFAM" id="SSF56601">
    <property type="entry name" value="beta-lactamase/transpeptidase-like"/>
    <property type="match status" value="1"/>
</dbReference>
<evidence type="ECO:0000256" key="1">
    <source>
        <dbReference type="ARBA" id="ARBA00006096"/>
    </source>
</evidence>
<dbReference type="GO" id="GO:0006508">
    <property type="term" value="P:proteolysis"/>
    <property type="evidence" value="ECO:0007669"/>
    <property type="project" value="InterPro"/>
</dbReference>